<dbReference type="AlphaFoldDB" id="Q725V0"/>
<name>Q725V0_NITV2</name>
<sequence>MAIGSPRQYLLRGDTPHT</sequence>
<evidence type="ECO:0000313" key="1">
    <source>
        <dbReference type="EMBL" id="AAS97793.1"/>
    </source>
</evidence>
<dbReference type="EMBL" id="AE017285">
    <property type="protein sequence ID" value="AAS97793.1"/>
    <property type="molecule type" value="Genomic_DNA"/>
</dbReference>
<accession>Q725V0</accession>
<reference evidence="1 2" key="1">
    <citation type="journal article" date="2004" name="Nat. Biotechnol.">
        <title>The genome sequence of the anaerobic, sulfate-reducing bacterium Desulfovibrio vulgaris Hildenborough.</title>
        <authorList>
            <person name="Heidelberg J.F."/>
            <person name="Seshadri R."/>
            <person name="Haveman S.A."/>
            <person name="Hemme C.L."/>
            <person name="Paulsen I.T."/>
            <person name="Kolonay J.F."/>
            <person name="Eisen J.A."/>
            <person name="Ward N."/>
            <person name="Methe B."/>
            <person name="Brinkac L.M."/>
            <person name="Daugherty S.C."/>
            <person name="Deboy R.T."/>
            <person name="Dodson R.J."/>
            <person name="Durkin A.S."/>
            <person name="Madupu R."/>
            <person name="Nelson W.C."/>
            <person name="Sullivan S.A."/>
            <person name="Fouts D."/>
            <person name="Haft D.H."/>
            <person name="Selengut J."/>
            <person name="Peterson J.D."/>
            <person name="Davidsen T.M."/>
            <person name="Zafar N."/>
            <person name="Zhou L."/>
            <person name="Radune D."/>
            <person name="Dimitrov G."/>
            <person name="Hance M."/>
            <person name="Tran K."/>
            <person name="Khouri H."/>
            <person name="Gill J."/>
            <person name="Utterback T.R."/>
            <person name="Feldblyum T.V."/>
            <person name="Wall J.D."/>
            <person name="Voordouw G."/>
            <person name="Fraser C.M."/>
        </authorList>
    </citation>
    <scope>NUCLEOTIDE SEQUENCE [LARGE SCALE GENOMIC DNA]</scope>
    <source>
        <strain evidence="2">ATCC 29579 / DSM 644 / NCIMB 8303 / VKM B-1760 / Hildenborough</strain>
    </source>
</reference>
<dbReference type="EnsemblBacteria" id="AAS97793">
    <property type="protein sequence ID" value="AAS97793"/>
    <property type="gene ID" value="DVU_3325"/>
</dbReference>
<dbReference type="HOGENOM" id="CLU_3430819_0_0_7"/>
<dbReference type="Proteomes" id="UP000002194">
    <property type="component" value="Chromosome"/>
</dbReference>
<keyword evidence="2" id="KW-1185">Reference proteome</keyword>
<dbReference type="KEGG" id="dvu:DVU_3325"/>
<evidence type="ECO:0000313" key="2">
    <source>
        <dbReference type="Proteomes" id="UP000002194"/>
    </source>
</evidence>
<proteinExistence type="predicted"/>
<organism evidence="1 2">
    <name type="scientific">Nitratidesulfovibrio vulgaris (strain ATCC 29579 / DSM 644 / CCUG 34227 / NCIMB 8303 / VKM B-1760 / Hildenborough)</name>
    <name type="common">Desulfovibrio vulgaris</name>
    <dbReference type="NCBI Taxonomy" id="882"/>
    <lineage>
        <taxon>Bacteria</taxon>
        <taxon>Pseudomonadati</taxon>
        <taxon>Thermodesulfobacteriota</taxon>
        <taxon>Desulfovibrionia</taxon>
        <taxon>Desulfovibrionales</taxon>
        <taxon>Desulfovibrionaceae</taxon>
        <taxon>Nitratidesulfovibrio</taxon>
    </lineage>
</organism>
<protein>
    <submittedName>
        <fullName evidence="1">Uncharacterized protein</fullName>
    </submittedName>
</protein>
<gene>
    <name evidence="1" type="ordered locus">DVU_3325</name>
</gene>